<reference evidence="1" key="1">
    <citation type="submission" date="2020-05" db="UniProtKB">
        <authorList>
            <consortium name="EnsemblMetazoa"/>
        </authorList>
    </citation>
    <scope>IDENTIFICATION</scope>
    <source>
        <strain evidence="1">USDA</strain>
    </source>
</reference>
<dbReference type="KEGG" id="scac:106086751"/>
<evidence type="ECO:0000313" key="1">
    <source>
        <dbReference type="EnsemblMetazoa" id="SCAU004647-PA"/>
    </source>
</evidence>
<evidence type="ECO:0000313" key="2">
    <source>
        <dbReference type="Proteomes" id="UP000095300"/>
    </source>
</evidence>
<dbReference type="OrthoDB" id="7949742at2759"/>
<dbReference type="InterPro" id="IPR032675">
    <property type="entry name" value="LRR_dom_sf"/>
</dbReference>
<dbReference type="EnsemblMetazoa" id="SCAU004647-RA">
    <property type="protein sequence ID" value="SCAU004647-PA"/>
    <property type="gene ID" value="SCAU004647"/>
</dbReference>
<dbReference type="AlphaFoldDB" id="A0A1I8P404"/>
<accession>A0A1I8P404</accession>
<keyword evidence="2" id="KW-1185">Reference proteome</keyword>
<dbReference type="SUPFAM" id="SSF52058">
    <property type="entry name" value="L domain-like"/>
    <property type="match status" value="1"/>
</dbReference>
<protein>
    <recommendedName>
        <fullName evidence="3">F-box domain-containing protein</fullName>
    </recommendedName>
</protein>
<organism evidence="1 2">
    <name type="scientific">Stomoxys calcitrans</name>
    <name type="common">Stable fly</name>
    <name type="synonym">Conops calcitrans</name>
    <dbReference type="NCBI Taxonomy" id="35570"/>
    <lineage>
        <taxon>Eukaryota</taxon>
        <taxon>Metazoa</taxon>
        <taxon>Ecdysozoa</taxon>
        <taxon>Arthropoda</taxon>
        <taxon>Hexapoda</taxon>
        <taxon>Insecta</taxon>
        <taxon>Pterygota</taxon>
        <taxon>Neoptera</taxon>
        <taxon>Endopterygota</taxon>
        <taxon>Diptera</taxon>
        <taxon>Brachycera</taxon>
        <taxon>Muscomorpha</taxon>
        <taxon>Muscoidea</taxon>
        <taxon>Muscidae</taxon>
        <taxon>Stomoxys</taxon>
    </lineage>
</organism>
<dbReference type="VEuPathDB" id="VectorBase:SCAU004647"/>
<name>A0A1I8P404_STOCA</name>
<evidence type="ECO:0008006" key="3">
    <source>
        <dbReference type="Google" id="ProtNLM"/>
    </source>
</evidence>
<dbReference type="Gene3D" id="3.80.10.10">
    <property type="entry name" value="Ribonuclease Inhibitor"/>
    <property type="match status" value="2"/>
</dbReference>
<dbReference type="Proteomes" id="UP000095300">
    <property type="component" value="Unassembled WGS sequence"/>
</dbReference>
<sequence length="616" mass="71645">MDASALNLNELFNNLDVVEHITGFLDCKDQLTLARVCSQFHVIIVDYVWKCKYRQLEICFDTDDTYAINNSPRSWEEICVDQNCIDYEHKENRFFLDQSDVKEFLQLNRNTIENFSLICFNLKYAELDLDIALPNMTTLLLHGIPLSDNNLKYIARNCPHLEVLILWSCSNSEKQKMIIGQDIETRTLTQLTKLKSFVLKQPGSSRPSDEHVYKYEHLQDILETLKIKHIHLEEKIVYPLILTLYRNEIRRSGGIIRHERQKATAVAPDTRTNPCEELVIGSFQDTVNFVQFSDDFLQSYANLTNLTIEGDIGAMHDAFCIHRQFFKTAMARCKGLTKLKITYAKISNFIPIDTLTQLNLYECKALSWTNLTQILSEMNLISFATYRTYYRGKIEPIRVSKSLRHFEFDFPKRFLTGVFEQQFEHLTSFTWKNYHDDSTHDIASFFSELKDLELLVLETIDDGVFALNALRKIKIIFNINMSTILKLLRHNTLEMLIFSVIQDDIEDVEQFKATKTNLLHLNIYTTAFTAKIDFWLELLALNPKLTIVSRGLRLDSEENIFVKLVQSSKFPRKSFNVGGFTIGYADLKNNFEATMEKIKKIEKVVSTWSFGKNVVF</sequence>
<gene>
    <name evidence="1" type="primary">106086751</name>
</gene>
<proteinExistence type="predicted"/>
<dbReference type="CDD" id="cd09917">
    <property type="entry name" value="F-box_SF"/>
    <property type="match status" value="1"/>
</dbReference>